<dbReference type="OrthoDB" id="9802114at2"/>
<sequence length="145" mass="16061">MTSSVRQLILAKGNRVHTISPEATVFEALERMAMYDIGALVVVEGERVVGIFSERDYARKVVLVGRVSRETKVREIMTDEVITVSPDTTVGECMAIMTGKRVRHLPVMEGERLAGLISIGDVVKAIMSEQEFMIAELESYITGSR</sequence>
<dbReference type="AlphaFoldDB" id="A0A399EIZ3"/>
<dbReference type="PANTHER" id="PTHR43080">
    <property type="entry name" value="CBS DOMAIN-CONTAINING PROTEIN CBSX3, MITOCHONDRIAL"/>
    <property type="match status" value="1"/>
</dbReference>
<dbReference type="InterPro" id="IPR046342">
    <property type="entry name" value="CBS_dom_sf"/>
</dbReference>
<feature type="domain" description="CBS" evidence="3">
    <location>
        <begin position="77"/>
        <end position="132"/>
    </location>
</feature>
<evidence type="ECO:0000259" key="3">
    <source>
        <dbReference type="PROSITE" id="PS51371"/>
    </source>
</evidence>
<dbReference type="Pfam" id="PF00571">
    <property type="entry name" value="CBS"/>
    <property type="match status" value="2"/>
</dbReference>
<dbReference type="InterPro" id="IPR044725">
    <property type="entry name" value="CBSX3_CBS_dom"/>
</dbReference>
<keyword evidence="5" id="KW-1185">Reference proteome</keyword>
<dbReference type="InterPro" id="IPR000644">
    <property type="entry name" value="CBS_dom"/>
</dbReference>
<evidence type="ECO:0000313" key="4">
    <source>
        <dbReference type="EMBL" id="RIH83049.1"/>
    </source>
</evidence>
<dbReference type="InterPro" id="IPR051257">
    <property type="entry name" value="Diverse_CBS-Domain"/>
</dbReference>
<organism evidence="4 5">
    <name type="scientific">Calidithermus roseus</name>
    <dbReference type="NCBI Taxonomy" id="1644118"/>
    <lineage>
        <taxon>Bacteria</taxon>
        <taxon>Thermotogati</taxon>
        <taxon>Deinococcota</taxon>
        <taxon>Deinococci</taxon>
        <taxon>Thermales</taxon>
        <taxon>Thermaceae</taxon>
        <taxon>Calidithermus</taxon>
    </lineage>
</organism>
<dbReference type="EC" id="1.1.1.205" evidence="4"/>
<dbReference type="EMBL" id="QWLA01000086">
    <property type="protein sequence ID" value="RIH83049.1"/>
    <property type="molecule type" value="Genomic_DNA"/>
</dbReference>
<dbReference type="SMART" id="SM00116">
    <property type="entry name" value="CBS"/>
    <property type="match status" value="2"/>
</dbReference>
<evidence type="ECO:0000256" key="2">
    <source>
        <dbReference type="PROSITE-ProRule" id="PRU00703"/>
    </source>
</evidence>
<dbReference type="CDD" id="cd04623">
    <property type="entry name" value="CBS_pair_bac_euk"/>
    <property type="match status" value="1"/>
</dbReference>
<dbReference type="PROSITE" id="PS51371">
    <property type="entry name" value="CBS"/>
    <property type="match status" value="2"/>
</dbReference>
<dbReference type="SUPFAM" id="SSF54631">
    <property type="entry name" value="CBS-domain pair"/>
    <property type="match status" value="1"/>
</dbReference>
<evidence type="ECO:0000256" key="1">
    <source>
        <dbReference type="ARBA" id="ARBA00023122"/>
    </source>
</evidence>
<gene>
    <name evidence="4" type="primary">guaB_3</name>
    <name evidence="4" type="ORF">Mrose_03177</name>
</gene>
<dbReference type="GO" id="GO:0003938">
    <property type="term" value="F:IMP dehydrogenase activity"/>
    <property type="evidence" value="ECO:0007669"/>
    <property type="project" value="UniProtKB-EC"/>
</dbReference>
<keyword evidence="1 2" id="KW-0129">CBS domain</keyword>
<dbReference type="Proteomes" id="UP000265341">
    <property type="component" value="Unassembled WGS sequence"/>
</dbReference>
<reference evidence="4 5" key="1">
    <citation type="submission" date="2018-08" db="EMBL/GenBank/DDBJ databases">
        <title>Meiothermus roseus NBRC 110900 genome sequencing project.</title>
        <authorList>
            <person name="Da Costa M.S."/>
            <person name="Albuquerque L."/>
            <person name="Raposo P."/>
            <person name="Froufe H.J.C."/>
            <person name="Barroso C.S."/>
            <person name="Egas C."/>
        </authorList>
    </citation>
    <scope>NUCLEOTIDE SEQUENCE [LARGE SCALE GENOMIC DNA]</scope>
    <source>
        <strain evidence="4 5">NBRC 110900</strain>
    </source>
</reference>
<name>A0A399EIZ3_9DEIN</name>
<evidence type="ECO:0000313" key="5">
    <source>
        <dbReference type="Proteomes" id="UP000265341"/>
    </source>
</evidence>
<accession>A0A399EIZ3</accession>
<feature type="domain" description="CBS" evidence="3">
    <location>
        <begin position="10"/>
        <end position="68"/>
    </location>
</feature>
<comment type="caution">
    <text evidence="4">The sequence shown here is derived from an EMBL/GenBank/DDBJ whole genome shotgun (WGS) entry which is preliminary data.</text>
</comment>
<protein>
    <submittedName>
        <fullName evidence="4">Inosine-5'-monophosphate dehydrogenase</fullName>
        <ecNumber evidence="4">1.1.1.205</ecNumber>
    </submittedName>
</protein>
<keyword evidence="4" id="KW-0560">Oxidoreductase</keyword>
<dbReference type="PANTHER" id="PTHR43080:SF2">
    <property type="entry name" value="CBS DOMAIN-CONTAINING PROTEIN"/>
    <property type="match status" value="1"/>
</dbReference>
<dbReference type="RefSeq" id="WP_119279976.1">
    <property type="nucleotide sequence ID" value="NZ_QWLA01000086.1"/>
</dbReference>
<proteinExistence type="predicted"/>
<dbReference type="Gene3D" id="3.10.580.10">
    <property type="entry name" value="CBS-domain"/>
    <property type="match status" value="1"/>
</dbReference>